<comment type="caution">
    <text evidence="13">The sequence shown here is derived from an EMBL/GenBank/DDBJ whole genome shotgun (WGS) entry which is preliminary data.</text>
</comment>
<dbReference type="AlphaFoldDB" id="A0A9X2VQJ7"/>
<dbReference type="SMART" id="SM01193">
    <property type="entry name" value="Enolase_N"/>
    <property type="match status" value="1"/>
</dbReference>
<feature type="binding site" evidence="10">
    <location>
        <position position="287"/>
    </location>
    <ligand>
        <name>Mg(2+)</name>
        <dbReference type="ChEBI" id="CHEBI:18420"/>
    </ligand>
</feature>
<accession>A0A9X2VQJ7</accession>
<dbReference type="PRINTS" id="PR00148">
    <property type="entry name" value="ENOLASE"/>
</dbReference>
<dbReference type="PANTHER" id="PTHR11902">
    <property type="entry name" value="ENOLASE"/>
    <property type="match status" value="1"/>
</dbReference>
<keyword evidence="10" id="KW-0479">Metal-binding</keyword>
<dbReference type="GO" id="GO:0004634">
    <property type="term" value="F:phosphopyruvate hydratase activity"/>
    <property type="evidence" value="ECO:0007669"/>
    <property type="project" value="UniProtKB-EC"/>
</dbReference>
<evidence type="ECO:0000313" key="14">
    <source>
        <dbReference type="Proteomes" id="UP001141259"/>
    </source>
</evidence>
<evidence type="ECO:0000256" key="5">
    <source>
        <dbReference type="ARBA" id="ARBA00022525"/>
    </source>
</evidence>
<evidence type="ECO:0000256" key="7">
    <source>
        <dbReference type="ARBA" id="ARBA00023152"/>
    </source>
</evidence>
<dbReference type="InterPro" id="IPR000941">
    <property type="entry name" value="Enolase"/>
</dbReference>
<feature type="active site" description="Proton acceptor" evidence="9">
    <location>
        <position position="339"/>
    </location>
</feature>
<feature type="binding site" evidence="10">
    <location>
        <position position="314"/>
    </location>
    <ligand>
        <name>Mg(2+)</name>
        <dbReference type="ChEBI" id="CHEBI:18420"/>
    </ligand>
</feature>
<dbReference type="InterPro" id="IPR020810">
    <property type="entry name" value="Enolase_C"/>
</dbReference>
<dbReference type="InterPro" id="IPR020811">
    <property type="entry name" value="Enolase_N"/>
</dbReference>
<evidence type="ECO:0000313" key="13">
    <source>
        <dbReference type="EMBL" id="MCS7480352.1"/>
    </source>
</evidence>
<dbReference type="SUPFAM" id="SSF51604">
    <property type="entry name" value="Enolase C-terminal domain-like"/>
    <property type="match status" value="1"/>
</dbReference>
<dbReference type="GO" id="GO:0000287">
    <property type="term" value="F:magnesium ion binding"/>
    <property type="evidence" value="ECO:0007669"/>
    <property type="project" value="InterPro"/>
</dbReference>
<dbReference type="EC" id="4.2.1.11" evidence="3"/>
<dbReference type="InterPro" id="IPR029017">
    <property type="entry name" value="Enolase-like_N"/>
</dbReference>
<dbReference type="Pfam" id="PF03952">
    <property type="entry name" value="Enolase_N"/>
    <property type="match status" value="1"/>
</dbReference>
<evidence type="ECO:0000256" key="3">
    <source>
        <dbReference type="ARBA" id="ARBA00012058"/>
    </source>
</evidence>
<feature type="domain" description="Enolase C-terminal TIM barrel" evidence="11">
    <location>
        <begin position="143"/>
        <end position="412"/>
    </location>
</feature>
<keyword evidence="7" id="KW-0324">Glycolysis</keyword>
<dbReference type="RefSeq" id="WP_259625846.1">
    <property type="nucleotide sequence ID" value="NZ_JANYMP010000013.1"/>
</dbReference>
<evidence type="ECO:0000256" key="2">
    <source>
        <dbReference type="ARBA" id="ARBA00009604"/>
    </source>
</evidence>
<evidence type="ECO:0000259" key="12">
    <source>
        <dbReference type="SMART" id="SM01193"/>
    </source>
</evidence>
<dbReference type="Gene3D" id="3.30.390.10">
    <property type="entry name" value="Enolase-like, N-terminal domain"/>
    <property type="match status" value="1"/>
</dbReference>
<proteinExistence type="inferred from homology"/>
<evidence type="ECO:0000256" key="8">
    <source>
        <dbReference type="ARBA" id="ARBA00023239"/>
    </source>
</evidence>
<dbReference type="InterPro" id="IPR036849">
    <property type="entry name" value="Enolase-like_C_sf"/>
</dbReference>
<keyword evidence="8" id="KW-0456">Lyase</keyword>
<evidence type="ECO:0000256" key="6">
    <source>
        <dbReference type="ARBA" id="ARBA00022842"/>
    </source>
</evidence>
<keyword evidence="5" id="KW-0964">Secreted</keyword>
<evidence type="ECO:0000259" key="11">
    <source>
        <dbReference type="SMART" id="SM01192"/>
    </source>
</evidence>
<dbReference type="GO" id="GO:0006096">
    <property type="term" value="P:glycolytic process"/>
    <property type="evidence" value="ECO:0007669"/>
    <property type="project" value="UniProtKB-KW"/>
</dbReference>
<dbReference type="SUPFAM" id="SSF54826">
    <property type="entry name" value="Enolase N-terminal domain-like"/>
    <property type="match status" value="1"/>
</dbReference>
<reference evidence="13" key="1">
    <citation type="submission" date="2022-08" db="EMBL/GenBank/DDBJ databases">
        <authorList>
            <person name="Tistechok S."/>
            <person name="Samborskyy M."/>
            <person name="Roman I."/>
        </authorList>
    </citation>
    <scope>NUCLEOTIDE SEQUENCE</scope>
    <source>
        <strain evidence="13">DSM 103496</strain>
    </source>
</reference>
<dbReference type="Pfam" id="PF00113">
    <property type="entry name" value="Enolase_C"/>
    <property type="match status" value="1"/>
</dbReference>
<dbReference type="Gene3D" id="3.20.20.120">
    <property type="entry name" value="Enolase-like C-terminal domain"/>
    <property type="match status" value="1"/>
</dbReference>
<name>A0A9X2VQJ7_9PSEU</name>
<dbReference type="GO" id="GO:0000015">
    <property type="term" value="C:phosphopyruvate hydratase complex"/>
    <property type="evidence" value="ECO:0007669"/>
    <property type="project" value="InterPro"/>
</dbReference>
<dbReference type="EMBL" id="JANYMP010000013">
    <property type="protein sequence ID" value="MCS7480352.1"/>
    <property type="molecule type" value="Genomic_DNA"/>
</dbReference>
<dbReference type="PANTHER" id="PTHR11902:SF1">
    <property type="entry name" value="ENOLASE"/>
    <property type="match status" value="1"/>
</dbReference>
<evidence type="ECO:0000256" key="1">
    <source>
        <dbReference type="ARBA" id="ARBA00005031"/>
    </source>
</evidence>
<feature type="binding site" evidence="10">
    <location>
        <position position="249"/>
    </location>
    <ligand>
        <name>Mg(2+)</name>
        <dbReference type="ChEBI" id="CHEBI:18420"/>
    </ligand>
</feature>
<feature type="active site" description="Proton donor" evidence="9">
    <location>
        <position position="203"/>
    </location>
</feature>
<feature type="domain" description="Enolase N-terminal" evidence="12">
    <location>
        <begin position="6"/>
        <end position="135"/>
    </location>
</feature>
<dbReference type="Proteomes" id="UP001141259">
    <property type="component" value="Unassembled WGS sequence"/>
</dbReference>
<gene>
    <name evidence="13" type="ORF">NZH93_26150</name>
</gene>
<sequence>MSDRAIAEVTARGLYDSNGRAAVEVTVVDRAGREARSMAQRGSSVGEFEPVQVEDEGAQPRLAAVDPALRVVADRVAPALAGVDAASVVEVDRVLRELDTTTARRSVGGNVTVATSMAAAKLGALQRGVPLHEHLRTFASAGTPTTPLPAFNIVDGGLGPSSRVPHIEFLLFPVTGQDLRDVVEVGVRVRDRVRALCHAAGYEGADSQQGAVSAPLRSCEEGLDLLAAALVGLGVADGFKLGLDLAASDVWRDGAYAFPWADEPLTPAAVAERYRKWIAAYGLVYVEDGFAATETADFAALTAEVGGEVMIAGDDLYASNRDRITEGARARWSNTVVVKPNQAGTVTESLTAAGAARAANSSLVVSQRSGENEDSFLSSLAIAVNAAYVKVGGPSRMDRIMKVNELIRVLAP</sequence>
<dbReference type="PIRSF" id="PIRSF001400">
    <property type="entry name" value="Enolase"/>
    <property type="match status" value="1"/>
</dbReference>
<comment type="pathway">
    <text evidence="1">Carbohydrate degradation; glycolysis; pyruvate from D-glyceraldehyde 3-phosphate: step 4/5.</text>
</comment>
<organism evidence="13 14">
    <name type="scientific">Umezawaea endophytica</name>
    <dbReference type="NCBI Taxonomy" id="1654476"/>
    <lineage>
        <taxon>Bacteria</taxon>
        <taxon>Bacillati</taxon>
        <taxon>Actinomycetota</taxon>
        <taxon>Actinomycetes</taxon>
        <taxon>Pseudonocardiales</taxon>
        <taxon>Pseudonocardiaceae</taxon>
        <taxon>Umezawaea</taxon>
    </lineage>
</organism>
<evidence type="ECO:0000256" key="4">
    <source>
        <dbReference type="ARBA" id="ARBA00017068"/>
    </source>
</evidence>
<dbReference type="SMART" id="SM01192">
    <property type="entry name" value="Enolase_C"/>
    <property type="match status" value="1"/>
</dbReference>
<evidence type="ECO:0000256" key="10">
    <source>
        <dbReference type="PIRSR" id="PIRSR001400-3"/>
    </source>
</evidence>
<comment type="cofactor">
    <cofactor evidence="10">
        <name>Mg(2+)</name>
        <dbReference type="ChEBI" id="CHEBI:18420"/>
    </cofactor>
    <text evidence="10">Mg(2+) is required for catalysis and for stabilizing the dimer.</text>
</comment>
<protein>
    <recommendedName>
        <fullName evidence="4">Enolase</fullName>
        <ecNumber evidence="3">4.2.1.11</ecNumber>
    </recommendedName>
</protein>
<evidence type="ECO:0000256" key="9">
    <source>
        <dbReference type="PIRSR" id="PIRSR001400-1"/>
    </source>
</evidence>
<keyword evidence="6 10" id="KW-0460">Magnesium</keyword>
<keyword evidence="14" id="KW-1185">Reference proteome</keyword>
<comment type="similarity">
    <text evidence="2">Belongs to the enolase family.</text>
</comment>